<dbReference type="AlphaFoldDB" id="A0A9E7A834"/>
<protein>
    <submittedName>
        <fullName evidence="2">Uncharacterized protein</fullName>
    </submittedName>
</protein>
<organism evidence="2 3">
    <name type="scientific">Ancylobacter polymorphus</name>
    <dbReference type="NCBI Taxonomy" id="223390"/>
    <lineage>
        <taxon>Bacteria</taxon>
        <taxon>Pseudomonadati</taxon>
        <taxon>Pseudomonadota</taxon>
        <taxon>Alphaproteobacteria</taxon>
        <taxon>Hyphomicrobiales</taxon>
        <taxon>Xanthobacteraceae</taxon>
        <taxon>Ancylobacter</taxon>
    </lineage>
</organism>
<name>A0A9E7A834_9HYPH</name>
<feature type="compositionally biased region" description="Low complexity" evidence="1">
    <location>
        <begin position="220"/>
        <end position="237"/>
    </location>
</feature>
<reference evidence="2" key="1">
    <citation type="submission" date="2021-09" db="EMBL/GenBank/DDBJ databases">
        <title>Network and meta-omics reveal the key degrader and cooperation patterns in an efficient 1,4-dioxane-degrading microbial community.</title>
        <authorList>
            <person name="Dai C."/>
        </authorList>
    </citation>
    <scope>NUCLEOTIDE SEQUENCE</scope>
    <source>
        <strain evidence="2">ZM13</strain>
    </source>
</reference>
<dbReference type="EMBL" id="CP083239">
    <property type="protein sequence ID" value="UOK71418.1"/>
    <property type="molecule type" value="Genomic_DNA"/>
</dbReference>
<proteinExistence type="predicted"/>
<evidence type="ECO:0000313" key="3">
    <source>
        <dbReference type="Proteomes" id="UP000831684"/>
    </source>
</evidence>
<feature type="region of interest" description="Disordered" evidence="1">
    <location>
        <begin position="98"/>
        <end position="117"/>
    </location>
</feature>
<dbReference type="KEGG" id="apol:K9D25_01410"/>
<evidence type="ECO:0000313" key="2">
    <source>
        <dbReference type="EMBL" id="UOK71418.1"/>
    </source>
</evidence>
<feature type="region of interest" description="Disordered" evidence="1">
    <location>
        <begin position="205"/>
        <end position="252"/>
    </location>
</feature>
<accession>A0A9E7A834</accession>
<evidence type="ECO:0000256" key="1">
    <source>
        <dbReference type="SAM" id="MobiDB-lite"/>
    </source>
</evidence>
<gene>
    <name evidence="2" type="ORF">K9D25_01410</name>
</gene>
<dbReference type="RefSeq" id="WP_244378536.1">
    <property type="nucleotide sequence ID" value="NZ_CP083239.1"/>
</dbReference>
<dbReference type="Proteomes" id="UP000831684">
    <property type="component" value="Chromosome"/>
</dbReference>
<sequence>MVNDTAPIDHLMRDWLLNTHPKRLRARSMTPTLAGVLLAGMLGTLPAGAQWIGAPGGSGGEASSGAVVVQPVPIAPQADEAAQPAPGFSPGFSAGAGGLAPGVAAPPPQQANPNASECQGQVAKLREEVENRGKALEGAAKKKASPSELCPMFRSFANAQQSFYSYLNTNKTKCGVPDEVLAKFKQNVSSVNTTRNKVCEVAKIQESGGGGGPSGPPPQGAISAGLGLSSGLPTTGAPPGGVFDTLGGDALR</sequence>